<accession>A0A4D6Y518</accession>
<dbReference type="InterPro" id="IPR046357">
    <property type="entry name" value="PPIase_dom_sf"/>
</dbReference>
<dbReference type="InterPro" id="IPR027304">
    <property type="entry name" value="Trigger_fact/SurA_dom_sf"/>
</dbReference>
<comment type="similarity">
    <text evidence="2 11">Belongs to the FKBP-type PPIase family. Tig subfamily.</text>
</comment>
<evidence type="ECO:0000256" key="6">
    <source>
        <dbReference type="ARBA" id="ARBA00023110"/>
    </source>
</evidence>
<feature type="domain" description="Trigger factor ribosome-binding bacterial" evidence="12">
    <location>
        <begin position="1"/>
        <end position="144"/>
    </location>
</feature>
<keyword evidence="11" id="KW-0963">Cytoplasm</keyword>
<organism evidence="14 15">
    <name type="scientific">Buchnera aphidicola</name>
    <name type="common">Muscaphis stroyani</name>
    <dbReference type="NCBI Taxonomy" id="1241869"/>
    <lineage>
        <taxon>Bacteria</taxon>
        <taxon>Pseudomonadati</taxon>
        <taxon>Pseudomonadota</taxon>
        <taxon>Gammaproteobacteria</taxon>
        <taxon>Enterobacterales</taxon>
        <taxon>Erwiniaceae</taxon>
        <taxon>Buchnera</taxon>
    </lineage>
</organism>
<dbReference type="Gene3D" id="3.30.70.1050">
    <property type="entry name" value="Trigger factor ribosome-binding domain"/>
    <property type="match status" value="1"/>
</dbReference>
<keyword evidence="6 11" id="KW-0697">Rotamase</keyword>
<dbReference type="GO" id="GO:0051301">
    <property type="term" value="P:cell division"/>
    <property type="evidence" value="ECO:0007669"/>
    <property type="project" value="UniProtKB-KW"/>
</dbReference>
<dbReference type="OrthoDB" id="9767721at2"/>
<dbReference type="RefSeq" id="WP_158343815.1">
    <property type="nucleotide sequence ID" value="NZ_CP034861.1"/>
</dbReference>
<dbReference type="SUPFAM" id="SSF54534">
    <property type="entry name" value="FKBP-like"/>
    <property type="match status" value="1"/>
</dbReference>
<dbReference type="PIRSF" id="PIRSF003095">
    <property type="entry name" value="Trigger_factor"/>
    <property type="match status" value="1"/>
</dbReference>
<dbReference type="EMBL" id="CP034861">
    <property type="protein sequence ID" value="QCI24512.1"/>
    <property type="molecule type" value="Genomic_DNA"/>
</dbReference>
<dbReference type="Pfam" id="PF05697">
    <property type="entry name" value="Trigger_N"/>
    <property type="match status" value="1"/>
</dbReference>
<dbReference type="AlphaFoldDB" id="A0A4D6Y518"/>
<evidence type="ECO:0000256" key="11">
    <source>
        <dbReference type="HAMAP-Rule" id="MF_00303"/>
    </source>
</evidence>
<dbReference type="InterPro" id="IPR008880">
    <property type="entry name" value="Trigger_fac_C"/>
</dbReference>
<dbReference type="HAMAP" id="MF_00303">
    <property type="entry name" value="Trigger_factor_Tig"/>
    <property type="match status" value="1"/>
</dbReference>
<dbReference type="Proteomes" id="UP000298673">
    <property type="component" value="Chromosome"/>
</dbReference>
<keyword evidence="5 11" id="KW-0132">Cell division</keyword>
<evidence type="ECO:0000259" key="12">
    <source>
        <dbReference type="Pfam" id="PF05697"/>
    </source>
</evidence>
<dbReference type="GO" id="GO:0015031">
    <property type="term" value="P:protein transport"/>
    <property type="evidence" value="ECO:0007669"/>
    <property type="project" value="UniProtKB-UniRule"/>
</dbReference>
<evidence type="ECO:0000256" key="2">
    <source>
        <dbReference type="ARBA" id="ARBA00005464"/>
    </source>
</evidence>
<evidence type="ECO:0000256" key="5">
    <source>
        <dbReference type="ARBA" id="ARBA00022618"/>
    </source>
</evidence>
<feature type="domain" description="Trigger factor C-terminal" evidence="13">
    <location>
        <begin position="268"/>
        <end position="413"/>
    </location>
</feature>
<comment type="catalytic activity">
    <reaction evidence="1 11">
        <text>[protein]-peptidylproline (omega=180) = [protein]-peptidylproline (omega=0)</text>
        <dbReference type="Rhea" id="RHEA:16237"/>
        <dbReference type="Rhea" id="RHEA-COMP:10747"/>
        <dbReference type="Rhea" id="RHEA-COMP:10748"/>
        <dbReference type="ChEBI" id="CHEBI:83833"/>
        <dbReference type="ChEBI" id="CHEBI:83834"/>
        <dbReference type="EC" id="5.2.1.8"/>
    </reaction>
</comment>
<dbReference type="InterPro" id="IPR037041">
    <property type="entry name" value="Trigger_fac_C_sf"/>
</dbReference>
<evidence type="ECO:0000313" key="14">
    <source>
        <dbReference type="EMBL" id="QCI24512.1"/>
    </source>
</evidence>
<evidence type="ECO:0000256" key="3">
    <source>
        <dbReference type="ARBA" id="ARBA00013194"/>
    </source>
</evidence>
<dbReference type="InterPro" id="IPR008881">
    <property type="entry name" value="Trigger_fac_ribosome-bd_bac"/>
</dbReference>
<protein>
    <recommendedName>
        <fullName evidence="4 11">Trigger factor</fullName>
        <shortName evidence="11">TF</shortName>
        <ecNumber evidence="3 11">5.2.1.8</ecNumber>
    </recommendedName>
    <alternativeName>
        <fullName evidence="10 11">PPIase</fullName>
    </alternativeName>
</protein>
<dbReference type="Pfam" id="PF05698">
    <property type="entry name" value="Trigger_C"/>
    <property type="match status" value="1"/>
</dbReference>
<name>A0A4D6Y518_9GAMM</name>
<dbReference type="GO" id="GO:0006457">
    <property type="term" value="P:protein folding"/>
    <property type="evidence" value="ECO:0007669"/>
    <property type="project" value="UniProtKB-UniRule"/>
</dbReference>
<dbReference type="Gene3D" id="1.10.3120.10">
    <property type="entry name" value="Trigger factor, C-terminal domain"/>
    <property type="match status" value="1"/>
</dbReference>
<dbReference type="Gene3D" id="3.10.50.40">
    <property type="match status" value="1"/>
</dbReference>
<dbReference type="SUPFAM" id="SSF109998">
    <property type="entry name" value="Triger factor/SurA peptide-binding domain-like"/>
    <property type="match status" value="1"/>
</dbReference>
<dbReference type="NCBIfam" id="TIGR00115">
    <property type="entry name" value="tig"/>
    <property type="match status" value="1"/>
</dbReference>
<evidence type="ECO:0000313" key="15">
    <source>
        <dbReference type="Proteomes" id="UP000298673"/>
    </source>
</evidence>
<keyword evidence="7 11" id="KW-0143">Chaperone</keyword>
<comment type="function">
    <text evidence="11">Involved in protein export. Acts as a chaperone by maintaining the newly synthesized protein in an open conformation. Functions as a peptidyl-prolyl cis-trans isomerase.</text>
</comment>
<evidence type="ECO:0000256" key="7">
    <source>
        <dbReference type="ARBA" id="ARBA00023186"/>
    </source>
</evidence>
<dbReference type="EC" id="5.2.1.8" evidence="3 11"/>
<keyword evidence="8 11" id="KW-0413">Isomerase</keyword>
<reference evidence="14 15" key="1">
    <citation type="submission" date="2018-12" db="EMBL/GenBank/DDBJ databases">
        <authorList>
            <person name="Chong R.A."/>
        </authorList>
    </citation>
    <scope>NUCLEOTIDE SEQUENCE [LARGE SCALE GENOMIC DNA]</scope>
    <source>
        <strain evidence="14 15">Mst</strain>
    </source>
</reference>
<reference evidence="14 15" key="2">
    <citation type="submission" date="2019-05" db="EMBL/GenBank/DDBJ databases">
        <title>Genome evolution of the obligate endosymbiont Buchnera aphidicola.</title>
        <authorList>
            <person name="Moran N.A."/>
        </authorList>
    </citation>
    <scope>NUCLEOTIDE SEQUENCE [LARGE SCALE GENOMIC DNA]</scope>
    <source>
        <strain evidence="14 15">Mst</strain>
    </source>
</reference>
<dbReference type="SUPFAM" id="SSF102735">
    <property type="entry name" value="Trigger factor ribosome-binding domain"/>
    <property type="match status" value="1"/>
</dbReference>
<sequence length="441" mass="52762">MKFFLEKNKDAGYRVTIEIPETIVKQTVYKELYRISKNVNINGFRKGKVPINIIQKKYGNTVHYDVFNKMMQKYFYKFIQQKKIKIIGSPKYEISENLQDQKNLKYSVIYELYPNVNIEDINLIKAPKIIVPISDEEIKEQIKKNKENIIVWNKVNRTIKNNDRVTINYQIYDNKKEITKFRAENVTFIISNNTFVSLLNQKLINHYTDDILFFKIKFSDFHPEQDLQKKDITFKVYIKKVEEKQILKNNKTSQDSIELNQFIELNYKKIKDNLVQKIKILSENYLKNQIIKKLIQKNSIKIPLTLLKEEIKFLKNKYIKEYKEKKHSILEEEYHNDIGAKARDKIHINLIIQKIITDNKIVSNPIEIQSLVQQISKCSKKPSEIINFCKKNKDLIDIIKNIELDRKIMSFLLKKIKIYKKYLTLEEAINFKWINNITLFE</sequence>
<evidence type="ECO:0000256" key="9">
    <source>
        <dbReference type="ARBA" id="ARBA00023306"/>
    </source>
</evidence>
<dbReference type="InterPro" id="IPR036611">
    <property type="entry name" value="Trigger_fac_ribosome-bd_sf"/>
</dbReference>
<proteinExistence type="inferred from homology"/>
<evidence type="ECO:0000256" key="1">
    <source>
        <dbReference type="ARBA" id="ARBA00000971"/>
    </source>
</evidence>
<evidence type="ECO:0000256" key="8">
    <source>
        <dbReference type="ARBA" id="ARBA00023235"/>
    </source>
</evidence>
<comment type="subcellular location">
    <subcellularLocation>
        <location evidence="11">Cytoplasm</location>
    </subcellularLocation>
    <text evidence="11">About half TF is bound to the ribosome near the polypeptide exit tunnel while the other half is free in the cytoplasm.</text>
</comment>
<comment type="domain">
    <text evidence="11">Consists of 3 domains; the N-terminus binds the ribosome, the middle domain has PPIase activity, while the C-terminus has intrinsic chaperone activity on its own.</text>
</comment>
<dbReference type="InterPro" id="IPR005215">
    <property type="entry name" value="Trig_fac"/>
</dbReference>
<keyword evidence="9 11" id="KW-0131">Cell cycle</keyword>
<dbReference type="GO" id="GO:0005737">
    <property type="term" value="C:cytoplasm"/>
    <property type="evidence" value="ECO:0007669"/>
    <property type="project" value="UniProtKB-SubCell"/>
</dbReference>
<dbReference type="GO" id="GO:0003755">
    <property type="term" value="F:peptidyl-prolyl cis-trans isomerase activity"/>
    <property type="evidence" value="ECO:0007669"/>
    <property type="project" value="UniProtKB-UniRule"/>
</dbReference>
<evidence type="ECO:0000256" key="10">
    <source>
        <dbReference type="ARBA" id="ARBA00029986"/>
    </source>
</evidence>
<evidence type="ECO:0000256" key="4">
    <source>
        <dbReference type="ARBA" id="ARBA00016902"/>
    </source>
</evidence>
<gene>
    <name evidence="11 14" type="primary">tig</name>
    <name evidence="14" type="ORF">D9V75_02275</name>
</gene>
<evidence type="ECO:0000259" key="13">
    <source>
        <dbReference type="Pfam" id="PF05698"/>
    </source>
</evidence>